<feature type="non-terminal residue" evidence="6">
    <location>
        <position position="1"/>
    </location>
</feature>
<evidence type="ECO:0000313" key="6">
    <source>
        <dbReference type="EMBL" id="CAD7625994.1"/>
    </source>
</evidence>
<gene>
    <name evidence="6" type="ORF">OSB1V03_LOCUS6427</name>
</gene>
<evidence type="ECO:0000256" key="3">
    <source>
        <dbReference type="ARBA" id="ARBA00023274"/>
    </source>
</evidence>
<dbReference type="GO" id="GO:0003735">
    <property type="term" value="F:structural constituent of ribosome"/>
    <property type="evidence" value="ECO:0007669"/>
    <property type="project" value="InterPro"/>
</dbReference>
<evidence type="ECO:0000256" key="1">
    <source>
        <dbReference type="ARBA" id="ARBA00005781"/>
    </source>
</evidence>
<dbReference type="GO" id="GO:0006412">
    <property type="term" value="P:translation"/>
    <property type="evidence" value="ECO:0007669"/>
    <property type="project" value="InterPro"/>
</dbReference>
<comment type="similarity">
    <text evidence="1">Belongs to the bacterial ribosomal protein bL19 family.</text>
</comment>
<dbReference type="InterPro" id="IPR008991">
    <property type="entry name" value="Translation_prot_SH3-like_sf"/>
</dbReference>
<dbReference type="Proteomes" id="UP000759131">
    <property type="component" value="Unassembled WGS sequence"/>
</dbReference>
<evidence type="ECO:0000256" key="4">
    <source>
        <dbReference type="ARBA" id="ARBA00035288"/>
    </source>
</evidence>
<organism evidence="6">
    <name type="scientific">Medioppia subpectinata</name>
    <dbReference type="NCBI Taxonomy" id="1979941"/>
    <lineage>
        <taxon>Eukaryota</taxon>
        <taxon>Metazoa</taxon>
        <taxon>Ecdysozoa</taxon>
        <taxon>Arthropoda</taxon>
        <taxon>Chelicerata</taxon>
        <taxon>Arachnida</taxon>
        <taxon>Acari</taxon>
        <taxon>Acariformes</taxon>
        <taxon>Sarcoptiformes</taxon>
        <taxon>Oribatida</taxon>
        <taxon>Brachypylina</taxon>
        <taxon>Oppioidea</taxon>
        <taxon>Oppiidae</taxon>
        <taxon>Medioppia</taxon>
    </lineage>
</organism>
<evidence type="ECO:0000256" key="5">
    <source>
        <dbReference type="ARBA" id="ARBA00035359"/>
    </source>
</evidence>
<proteinExistence type="inferred from homology"/>
<dbReference type="PANTHER" id="PTHR15680:SF9">
    <property type="entry name" value="LARGE RIBOSOMAL SUBUNIT PROTEIN BL19M"/>
    <property type="match status" value="1"/>
</dbReference>
<name>A0A7R9KQ11_9ACAR</name>
<evidence type="ECO:0000313" key="7">
    <source>
        <dbReference type="Proteomes" id="UP000759131"/>
    </source>
</evidence>
<dbReference type="EMBL" id="CAJPIZ010003490">
    <property type="protein sequence ID" value="CAG2106424.1"/>
    <property type="molecule type" value="Genomic_DNA"/>
</dbReference>
<dbReference type="Pfam" id="PF01245">
    <property type="entry name" value="Ribosomal_L19"/>
    <property type="match status" value="1"/>
</dbReference>
<dbReference type="GO" id="GO:0005762">
    <property type="term" value="C:mitochondrial large ribosomal subunit"/>
    <property type="evidence" value="ECO:0007669"/>
    <property type="project" value="TreeGrafter"/>
</dbReference>
<dbReference type="EMBL" id="OC858065">
    <property type="protein sequence ID" value="CAD7625994.1"/>
    <property type="molecule type" value="Genomic_DNA"/>
</dbReference>
<dbReference type="PANTHER" id="PTHR15680">
    <property type="entry name" value="RIBOSOMAL PROTEIN L19"/>
    <property type="match status" value="1"/>
</dbReference>
<protein>
    <recommendedName>
        <fullName evidence="4">Large ribosomal subunit protein bL19m</fullName>
    </recommendedName>
    <alternativeName>
        <fullName evidence="5">39S ribosomal protein L19, mitochondrial</fullName>
    </alternativeName>
</protein>
<evidence type="ECO:0000256" key="2">
    <source>
        <dbReference type="ARBA" id="ARBA00022980"/>
    </source>
</evidence>
<dbReference type="Gene3D" id="2.30.30.790">
    <property type="match status" value="1"/>
</dbReference>
<dbReference type="OrthoDB" id="432645at2759"/>
<dbReference type="InterPro" id="IPR001857">
    <property type="entry name" value="Ribosomal_bL19"/>
</dbReference>
<dbReference type="SUPFAM" id="SSF50104">
    <property type="entry name" value="Translation proteins SH3-like domain"/>
    <property type="match status" value="1"/>
</dbReference>
<sequence length="174" mass="20800">AGQGTDANFTLRNRVDGQGVEIRYDMYNPTIREIQVLRLEKRLDPHLLYLRDALPEFSHFPFDMTPEPLPAGAEVPVNGVRVVMKKWPWTRKWEGHDLEGIAQLTDLPDWQYINKWRKKNSYEKYDLMKEYREHIPEEEQMEIWQQVKEHKDNIADVRAVERRKKLLQQTGKKT</sequence>
<keyword evidence="2" id="KW-0689">Ribosomal protein</keyword>
<keyword evidence="3" id="KW-0687">Ribonucleoprotein</keyword>
<dbReference type="InterPro" id="IPR038657">
    <property type="entry name" value="Ribosomal_bL19_sf"/>
</dbReference>
<keyword evidence="7" id="KW-1185">Reference proteome</keyword>
<reference evidence="6" key="1">
    <citation type="submission" date="2020-11" db="EMBL/GenBank/DDBJ databases">
        <authorList>
            <person name="Tran Van P."/>
        </authorList>
    </citation>
    <scope>NUCLEOTIDE SEQUENCE</scope>
</reference>
<dbReference type="AlphaFoldDB" id="A0A7R9KQ11"/>
<accession>A0A7R9KQ11</accession>